<reference evidence="3 4" key="1">
    <citation type="submission" date="2024-08" db="EMBL/GenBank/DDBJ databases">
        <authorList>
            <person name="Cucini C."/>
            <person name="Frati F."/>
        </authorList>
    </citation>
    <scope>NUCLEOTIDE SEQUENCE [LARGE SCALE GENOMIC DNA]</scope>
</reference>
<protein>
    <recommendedName>
        <fullName evidence="2">Partial AB-hydrolase lipase domain-containing protein</fullName>
    </recommendedName>
</protein>
<gene>
    <name evidence="3" type="ORF">ODALV1_LOCUS2111</name>
</gene>
<dbReference type="InterPro" id="IPR006693">
    <property type="entry name" value="AB_hydrolase_lipase"/>
</dbReference>
<dbReference type="Proteomes" id="UP001642540">
    <property type="component" value="Unassembled WGS sequence"/>
</dbReference>
<dbReference type="Pfam" id="PF04083">
    <property type="entry name" value="Abhydro_lipase"/>
    <property type="match status" value="1"/>
</dbReference>
<evidence type="ECO:0000313" key="3">
    <source>
        <dbReference type="EMBL" id="CAL8072312.1"/>
    </source>
</evidence>
<evidence type="ECO:0000259" key="2">
    <source>
        <dbReference type="Pfam" id="PF04083"/>
    </source>
</evidence>
<organism evidence="3 4">
    <name type="scientific">Orchesella dallaii</name>
    <dbReference type="NCBI Taxonomy" id="48710"/>
    <lineage>
        <taxon>Eukaryota</taxon>
        <taxon>Metazoa</taxon>
        <taxon>Ecdysozoa</taxon>
        <taxon>Arthropoda</taxon>
        <taxon>Hexapoda</taxon>
        <taxon>Collembola</taxon>
        <taxon>Entomobryomorpha</taxon>
        <taxon>Entomobryoidea</taxon>
        <taxon>Orchesellidae</taxon>
        <taxon>Orchesellinae</taxon>
        <taxon>Orchesella</taxon>
    </lineage>
</organism>
<evidence type="ECO:0000313" key="4">
    <source>
        <dbReference type="Proteomes" id="UP001642540"/>
    </source>
</evidence>
<dbReference type="SUPFAM" id="SSF53474">
    <property type="entry name" value="alpha/beta-Hydrolases"/>
    <property type="match status" value="1"/>
</dbReference>
<evidence type="ECO:0000256" key="1">
    <source>
        <dbReference type="ARBA" id="ARBA00010701"/>
    </source>
</evidence>
<dbReference type="InterPro" id="IPR029058">
    <property type="entry name" value="AB_hydrolase_fold"/>
</dbReference>
<keyword evidence="4" id="KW-1185">Reference proteome</keyword>
<dbReference type="PANTHER" id="PTHR11005">
    <property type="entry name" value="LYSOSOMAL ACID LIPASE-RELATED"/>
    <property type="match status" value="1"/>
</dbReference>
<comment type="similarity">
    <text evidence="1">Belongs to the AB hydrolase superfamily. Lipase family.</text>
</comment>
<name>A0ABP1PNW8_9HEXA</name>
<dbReference type="PIRSF" id="PIRSF000862">
    <property type="entry name" value="Steryl_ester_lip"/>
    <property type="match status" value="1"/>
</dbReference>
<dbReference type="Gene3D" id="3.40.50.1820">
    <property type="entry name" value="alpha/beta hydrolase"/>
    <property type="match status" value="1"/>
</dbReference>
<comment type="caution">
    <text evidence="3">The sequence shown here is derived from an EMBL/GenBank/DDBJ whole genome shotgun (WGS) entry which is preliminary data.</text>
</comment>
<dbReference type="EMBL" id="CAXLJM020000007">
    <property type="protein sequence ID" value="CAL8072312.1"/>
    <property type="molecule type" value="Genomic_DNA"/>
</dbReference>
<accession>A0ABP1PNW8</accession>
<dbReference type="InterPro" id="IPR025483">
    <property type="entry name" value="Lipase_euk"/>
</dbReference>
<proteinExistence type="inferred from homology"/>
<sequence>MAETLSITLSLERLSNRIGKCQVNGEILVDIEQLIEDGNLTVPLANHAAIPNVGPAPDEETIRKKAPPHAEELARAAGYSLESHTITTADGYHLVIHRLLAQQPELDNLFRDGNQTHKPVVLLQHGIAQSSSEWLINESGKSLAMFLVDNGYDVWLGNSRGNKYSNSHLTIRGNTMEYYNFTFHEVGQYDIPATIDLVLKVTEQPQLNYIGCSIGATVFFVAMSAHPEYASRVRFMGALSPLAFLSHTQTPIKLLAPHIAEIKDASIKLQVMRINPETLPNMINTQLGKLCFWRQLSRSLCNSIYKMLDEFGLRKIEEEHLDNLWKYIPTTTSSKTFIHLLQLMTNEELFEEYDFGPDGNAKRYGSGVPPEYDLNNVNTPVVIFTGKGEMFSTSQDIEVLKRALPFMVRHMEADSSFKVHTDFTHGANAYEQIFKPILFILNFYNKQT</sequence>
<feature type="domain" description="Partial AB-hydrolase lipase" evidence="2">
    <location>
        <begin position="71"/>
        <end position="137"/>
    </location>
</feature>